<keyword evidence="14" id="KW-1185">Reference proteome</keyword>
<evidence type="ECO:0000256" key="4">
    <source>
        <dbReference type="ARBA" id="ARBA00022502"/>
    </source>
</evidence>
<keyword evidence="5 12" id="KW-0328">Glycosyltransferase</keyword>
<evidence type="ECO:0000256" key="1">
    <source>
        <dbReference type="ARBA" id="ARBA00004477"/>
    </source>
</evidence>
<evidence type="ECO:0000256" key="2">
    <source>
        <dbReference type="ARBA" id="ARBA00004687"/>
    </source>
</evidence>
<dbReference type="Proteomes" id="UP000697297">
    <property type="component" value="Unassembled WGS sequence"/>
</dbReference>
<keyword evidence="4" id="KW-0337">GPI-anchor biosynthesis</keyword>
<evidence type="ECO:0000256" key="8">
    <source>
        <dbReference type="ARBA" id="ARBA00022824"/>
    </source>
</evidence>
<feature type="transmembrane region" description="Helical" evidence="12">
    <location>
        <begin position="266"/>
        <end position="288"/>
    </location>
</feature>
<feature type="transmembrane region" description="Helical" evidence="12">
    <location>
        <begin position="79"/>
        <end position="98"/>
    </location>
</feature>
<dbReference type="PANTHER" id="PTHR22760">
    <property type="entry name" value="GLYCOSYLTRANSFERASE"/>
    <property type="match status" value="1"/>
</dbReference>
<evidence type="ECO:0000313" key="14">
    <source>
        <dbReference type="Proteomes" id="UP000697297"/>
    </source>
</evidence>
<comment type="similarity">
    <text evidence="3">Belongs to the glycosyltransferase 22 family. PIGB subfamily.</text>
</comment>
<proteinExistence type="inferred from homology"/>
<evidence type="ECO:0000256" key="6">
    <source>
        <dbReference type="ARBA" id="ARBA00022679"/>
    </source>
</evidence>
<evidence type="ECO:0000256" key="7">
    <source>
        <dbReference type="ARBA" id="ARBA00022692"/>
    </source>
</evidence>
<dbReference type="EMBL" id="JAHLUN010000009">
    <property type="protein sequence ID" value="KAG7764121.1"/>
    <property type="molecule type" value="Genomic_DNA"/>
</dbReference>
<evidence type="ECO:0000256" key="11">
    <source>
        <dbReference type="ARBA" id="ARBA00024708"/>
    </source>
</evidence>
<feature type="transmembrane region" description="Helical" evidence="12">
    <location>
        <begin position="316"/>
        <end position="335"/>
    </location>
</feature>
<evidence type="ECO:0000256" key="12">
    <source>
        <dbReference type="RuleBase" id="RU363075"/>
    </source>
</evidence>
<feature type="transmembrane region" description="Helical" evidence="12">
    <location>
        <begin position="213"/>
        <end position="236"/>
    </location>
</feature>
<keyword evidence="10 12" id="KW-0472">Membrane</keyword>
<comment type="pathway">
    <text evidence="2">Glycolipid biosynthesis; glycosylphosphatidylinositol-anchor biosynthesis.</text>
</comment>
<feature type="transmembrane region" description="Helical" evidence="12">
    <location>
        <begin position="295"/>
        <end position="310"/>
    </location>
</feature>
<keyword evidence="7 12" id="KW-0812">Transmembrane</keyword>
<dbReference type="InterPro" id="IPR005599">
    <property type="entry name" value="GPI_mannosylTrfase"/>
</dbReference>
<dbReference type="PANTHER" id="PTHR22760:SF4">
    <property type="entry name" value="GPI MANNOSYLTRANSFERASE 3"/>
    <property type="match status" value="1"/>
</dbReference>
<feature type="transmembrane region" description="Helical" evidence="12">
    <location>
        <begin position="176"/>
        <end position="201"/>
    </location>
</feature>
<dbReference type="Pfam" id="PF03901">
    <property type="entry name" value="Glyco_transf_22"/>
    <property type="match status" value="1"/>
</dbReference>
<keyword evidence="6" id="KW-0808">Transferase</keyword>
<comment type="subcellular location">
    <subcellularLocation>
        <location evidence="1 12">Endoplasmic reticulum membrane</location>
        <topology evidence="1 12">Multi-pass membrane protein</topology>
    </subcellularLocation>
</comment>
<evidence type="ECO:0000256" key="5">
    <source>
        <dbReference type="ARBA" id="ARBA00022676"/>
    </source>
</evidence>
<comment type="function">
    <text evidence="11">Mannosyltransferase involved in glycosylphosphatidylinositol-anchor biosynthesis. Transfers the third mannose to Man2-GlcN-acyl-PI during GPI precursor assembly.</text>
</comment>
<name>A0ABQ7REF6_9ASCO</name>
<sequence>MTITMAKLTEPASWPIPETDAGLFTLILAIRLANSLSINTFFQADEYWQALEPAHYQIFGYGYLTWEWRQGIRSFMHPLLYVPIYKVCQILSLDYAYLLYLPKAMNALICAVGETFQYKLTCKWTQDPSVRRAMFYLSLFSPFNWYCYCRSFSNSLELALTTVALFLYPETFGVHYIYSMAIAGLCCIIRPTNGLIWVVYGLRNFYRGPRLKIIISTILIGIAVLSVDLIVNRYFYGSWRIPYIKFLDFNVSKNLSSFYGVSRLDFYFLQAIPVILLTYLPYFMIGLLVKKSRELKLVLIINLLVFSLIQHKEFRFIYPMMPILLFFATHGMLYALRKLKPLTSSSLILFIALLNTAMAFYFTQIHESGVITVTRYLRDEIGSSQSSIGFLTPCHSTPFQSHFHLHPNQVDIWFLTCEPPLQLSSSSDLATYRDESDEFYDDMPGFLQRNFPSLTADKSKDETKGPYPHTWPEYLVFFESLEQFMKEYLRNSSYSEHHRIFNSRFHWDSRRTGDVIIYKLN</sequence>
<dbReference type="EC" id="2.4.1.-" evidence="12"/>
<evidence type="ECO:0000256" key="9">
    <source>
        <dbReference type="ARBA" id="ARBA00022989"/>
    </source>
</evidence>
<feature type="transmembrane region" description="Helical" evidence="12">
    <location>
        <begin position="342"/>
        <end position="362"/>
    </location>
</feature>
<evidence type="ECO:0000313" key="13">
    <source>
        <dbReference type="EMBL" id="KAG7764121.1"/>
    </source>
</evidence>
<evidence type="ECO:0000256" key="3">
    <source>
        <dbReference type="ARBA" id="ARBA00006065"/>
    </source>
</evidence>
<evidence type="ECO:0000256" key="10">
    <source>
        <dbReference type="ARBA" id="ARBA00023136"/>
    </source>
</evidence>
<organism evidence="13 14">
    <name type="scientific">Ogataea haglerorum</name>
    <dbReference type="NCBI Taxonomy" id="1937702"/>
    <lineage>
        <taxon>Eukaryota</taxon>
        <taxon>Fungi</taxon>
        <taxon>Dikarya</taxon>
        <taxon>Ascomycota</taxon>
        <taxon>Saccharomycotina</taxon>
        <taxon>Pichiomycetes</taxon>
        <taxon>Pichiales</taxon>
        <taxon>Pichiaceae</taxon>
        <taxon>Ogataea</taxon>
    </lineage>
</organism>
<keyword evidence="8 12" id="KW-0256">Endoplasmic reticulum</keyword>
<reference evidence="13 14" key="1">
    <citation type="journal article" date="2021" name="G3 (Bethesda)">
        <title>Genomic diversity, chromosomal rearrangements, and interspecies hybridization in the ogataea polymorpha species complex.</title>
        <authorList>
            <person name="Hanson S.J."/>
            <person name="Cinneide E.O."/>
            <person name="Salzberg L.I."/>
            <person name="Wolfe K.H."/>
            <person name="McGowan J."/>
            <person name="Fitzpatrick D.A."/>
            <person name="Matlin K."/>
        </authorList>
    </citation>
    <scope>NUCLEOTIDE SEQUENCE [LARGE SCALE GENOMIC DNA]</scope>
    <source>
        <strain evidence="13">81-436-3</strain>
    </source>
</reference>
<comment type="caution">
    <text evidence="13">The sequence shown here is derived from an EMBL/GenBank/DDBJ whole genome shotgun (WGS) entry which is preliminary data.</text>
</comment>
<gene>
    <name evidence="13" type="ORF">KL946_003561</name>
</gene>
<accession>A0ABQ7REF6</accession>
<protein>
    <recommendedName>
        <fullName evidence="12">Mannosyltransferase</fullName>
        <ecNumber evidence="12">2.4.1.-</ecNumber>
    </recommendedName>
</protein>
<keyword evidence="9 12" id="KW-1133">Transmembrane helix</keyword>